<keyword evidence="3" id="KW-1133">Transmembrane helix</keyword>
<dbReference type="GO" id="GO:0000155">
    <property type="term" value="F:phosphorelay sensor kinase activity"/>
    <property type="evidence" value="ECO:0007669"/>
    <property type="project" value="InterPro"/>
</dbReference>
<dbReference type="Pfam" id="PF00512">
    <property type="entry name" value="HisKA"/>
    <property type="match status" value="1"/>
</dbReference>
<dbReference type="Proteomes" id="UP000503197">
    <property type="component" value="Chromosome"/>
</dbReference>
<dbReference type="Gene3D" id="1.10.287.130">
    <property type="match status" value="1"/>
</dbReference>
<dbReference type="SMART" id="SM00388">
    <property type="entry name" value="HisKA"/>
    <property type="match status" value="1"/>
</dbReference>
<protein>
    <recommendedName>
        <fullName evidence="2">histidine kinase</fullName>
        <ecNumber evidence="2">2.7.13.3</ecNumber>
    </recommendedName>
</protein>
<reference evidence="5 6" key="1">
    <citation type="submission" date="2020-02" db="EMBL/GenBank/DDBJ databases">
        <title>Complete Genome Sequence of Halomonas meridiana strain BAA-801, Isolated from Deep Sea Thermal Vent.</title>
        <authorList>
            <person name="Takahashi Y."/>
            <person name="Takahashi H."/>
            <person name="Galipon J."/>
            <person name="Arakawa K."/>
        </authorList>
    </citation>
    <scope>NUCLEOTIDE SEQUENCE [LARGE SCALE GENOMIC DNA]</scope>
    <source>
        <strain evidence="5 6">Slthf1</strain>
    </source>
</reference>
<feature type="transmembrane region" description="Helical" evidence="3">
    <location>
        <begin position="608"/>
        <end position="626"/>
    </location>
</feature>
<dbReference type="InterPro" id="IPR030191">
    <property type="entry name" value="CodB"/>
</dbReference>
<proteinExistence type="predicted"/>
<feature type="domain" description="Histidine kinase" evidence="4">
    <location>
        <begin position="678"/>
        <end position="748"/>
    </location>
</feature>
<feature type="transmembrane region" description="Helical" evidence="3">
    <location>
        <begin position="110"/>
        <end position="132"/>
    </location>
</feature>
<feature type="transmembrane region" description="Helical" evidence="3">
    <location>
        <begin position="385"/>
        <end position="406"/>
    </location>
</feature>
<dbReference type="RefSeq" id="WP_172416669.1">
    <property type="nucleotide sequence ID" value="NZ_AP022821.1"/>
</dbReference>
<feature type="transmembrane region" description="Helical" evidence="3">
    <location>
        <begin position="308"/>
        <end position="328"/>
    </location>
</feature>
<dbReference type="PANTHER" id="PTHR30569:SF0">
    <property type="entry name" value="CYTOSINE PERMEASE"/>
    <property type="match status" value="1"/>
</dbReference>
<organism evidence="5 6">
    <name type="scientific">Vreelandella aquamarina</name>
    <dbReference type="NCBI Taxonomy" id="77097"/>
    <lineage>
        <taxon>Bacteria</taxon>
        <taxon>Pseudomonadati</taxon>
        <taxon>Pseudomonadota</taxon>
        <taxon>Gammaproteobacteria</taxon>
        <taxon>Oceanospirillales</taxon>
        <taxon>Halomonadaceae</taxon>
        <taxon>Vreelandella</taxon>
    </lineage>
</organism>
<evidence type="ECO:0000313" key="5">
    <source>
        <dbReference type="EMBL" id="BCA93409.1"/>
    </source>
</evidence>
<keyword evidence="3" id="KW-0812">Transmembrane</keyword>
<sequence>MTTTKQRIFPVRRNYNKWVANQTLEDFALRFTAKSARRWSAKRVALTALGTISFLALEAIGGVITLNYGIVNAIAAIAAVTVVIFLLGIPISYHAARYGVDIDLLTRGAGFGYLGSTLTSLIYATFTFIFFALEAAIMAMALEVLFNVPLTLGYVISSLVVIPIVTHGFTYISRFQVWTQPLWIILQLTPFIFILFQDPDSLPRWLAFDNTIVGPQGFDLLLFGAATTVMFSLVAQIGEQVDYLRFIPEAQPGKRLRWWTAVLAGGPGWIIIGALKALAGSLLAVLALHHGLATELAQEPMHMYLVGFSHVTTHPATLMALAGIFVVLSQLKINVTNAYAGSIAWSNFFSRLTHSHPGRVVWLLFNVMIALVLMEIGIYRAFEVILANYAMVAMAWIGALVADLVINKPLGLSPRHIEFKRAYLYDINPVGFGAMLLATAVALAARAGLWGDTAAALASFLALLTAFICAPTIAWLTKGRYYIARPPEPQMVLQGQACIICEHHFDSEDMAFCPAYNAPICSLCCSLDARCNDACKQHATFQEQLMDWLGTLLPNRILKHFNSRMGHFASLLMLVTLVIAGFLILVFYQLPTLSMEVEALMATTLAKIFAIFVIVSGVVAWLFVLASESRVVAHEESHRQTRMLLEEIDAHEKTDRELQKAKELAEAANQAKSRYLTSLSHELRSPLNAAFGYAQLLEHDDTIPPERRKAVAIIRRSTEHLSDLIEGLLEISKIEAGRLELYELSSVLVYGGQ</sequence>
<feature type="transmembrane region" description="Helical" evidence="3">
    <location>
        <begin position="144"/>
        <end position="165"/>
    </location>
</feature>
<keyword evidence="3" id="KW-0472">Membrane</keyword>
<dbReference type="Gene3D" id="1.10.4160.10">
    <property type="entry name" value="Hydantoin permease"/>
    <property type="match status" value="1"/>
</dbReference>
<evidence type="ECO:0000256" key="3">
    <source>
        <dbReference type="SAM" id="Phobius"/>
    </source>
</evidence>
<dbReference type="InterPro" id="IPR005467">
    <property type="entry name" value="His_kinase_dom"/>
</dbReference>
<evidence type="ECO:0000256" key="2">
    <source>
        <dbReference type="ARBA" id="ARBA00012438"/>
    </source>
</evidence>
<dbReference type="InterPro" id="IPR003661">
    <property type="entry name" value="HisK_dim/P_dom"/>
</dbReference>
<feature type="transmembrane region" description="Helical" evidence="3">
    <location>
        <begin position="427"/>
        <end position="449"/>
    </location>
</feature>
<dbReference type="AlphaFoldDB" id="A0A6F8SYZ6"/>
<dbReference type="PANTHER" id="PTHR30569">
    <property type="entry name" value="CYTOSINE TRANSPORTER CODB"/>
    <property type="match status" value="1"/>
</dbReference>
<name>A0A6F8SYZ6_9GAMM</name>
<dbReference type="CDD" id="cd00082">
    <property type="entry name" value="HisKA"/>
    <property type="match status" value="1"/>
</dbReference>
<feature type="transmembrane region" description="Helical" evidence="3">
    <location>
        <begin position="568"/>
        <end position="588"/>
    </location>
</feature>
<feature type="transmembrane region" description="Helical" evidence="3">
    <location>
        <begin position="216"/>
        <end position="237"/>
    </location>
</feature>
<gene>
    <name evidence="5" type="ORF">HMSLTHF_31840</name>
</gene>
<comment type="catalytic activity">
    <reaction evidence="1">
        <text>ATP + protein L-histidine = ADP + protein N-phospho-L-histidine.</text>
        <dbReference type="EC" id="2.7.13.3"/>
    </reaction>
</comment>
<dbReference type="GO" id="GO:0015209">
    <property type="term" value="F:cytosine transmembrane transporter activity"/>
    <property type="evidence" value="ECO:0007669"/>
    <property type="project" value="InterPro"/>
</dbReference>
<feature type="transmembrane region" description="Helical" evidence="3">
    <location>
        <begin position="360"/>
        <end position="379"/>
    </location>
</feature>
<evidence type="ECO:0000259" key="4">
    <source>
        <dbReference type="PROSITE" id="PS50109"/>
    </source>
</evidence>
<dbReference type="PROSITE" id="PS50109">
    <property type="entry name" value="HIS_KIN"/>
    <property type="match status" value="1"/>
</dbReference>
<accession>A0A6F8SYZ6</accession>
<dbReference type="EC" id="2.7.13.3" evidence="2"/>
<evidence type="ECO:0000313" key="6">
    <source>
        <dbReference type="Proteomes" id="UP000503197"/>
    </source>
</evidence>
<evidence type="ECO:0000256" key="1">
    <source>
        <dbReference type="ARBA" id="ARBA00000085"/>
    </source>
</evidence>
<feature type="transmembrane region" description="Helical" evidence="3">
    <location>
        <begin position="70"/>
        <end position="89"/>
    </location>
</feature>
<dbReference type="EMBL" id="AP022821">
    <property type="protein sequence ID" value="BCA93409.1"/>
    <property type="molecule type" value="Genomic_DNA"/>
</dbReference>
<feature type="transmembrane region" description="Helical" evidence="3">
    <location>
        <begin position="177"/>
        <end position="196"/>
    </location>
</feature>
<feature type="transmembrane region" description="Helical" evidence="3">
    <location>
        <begin position="258"/>
        <end position="288"/>
    </location>
</feature>
<feature type="transmembrane region" description="Helical" evidence="3">
    <location>
        <begin position="44"/>
        <end position="64"/>
    </location>
</feature>
<dbReference type="SUPFAM" id="SSF47384">
    <property type="entry name" value="Homodimeric domain of signal transducing histidine kinase"/>
    <property type="match status" value="1"/>
</dbReference>
<feature type="transmembrane region" description="Helical" evidence="3">
    <location>
        <begin position="455"/>
        <end position="476"/>
    </location>
</feature>
<dbReference type="GO" id="GO:0005886">
    <property type="term" value="C:plasma membrane"/>
    <property type="evidence" value="ECO:0007669"/>
    <property type="project" value="TreeGrafter"/>
</dbReference>
<dbReference type="InterPro" id="IPR036097">
    <property type="entry name" value="HisK_dim/P_sf"/>
</dbReference>